<dbReference type="EMBL" id="FNKO01000001">
    <property type="protein sequence ID" value="SDQ37809.1"/>
    <property type="molecule type" value="Genomic_DNA"/>
</dbReference>
<dbReference type="SMART" id="SM00939">
    <property type="entry name" value="PepX_C"/>
    <property type="match status" value="1"/>
</dbReference>
<evidence type="ECO:0000256" key="3">
    <source>
        <dbReference type="ARBA" id="ARBA00022741"/>
    </source>
</evidence>
<keyword evidence="7" id="KW-1133">Transmembrane helix</keyword>
<accession>A0A1H1ADU5</accession>
<keyword evidence="10" id="KW-1185">Reference proteome</keyword>
<dbReference type="SUPFAM" id="SSF49785">
    <property type="entry name" value="Galactose-binding domain-like"/>
    <property type="match status" value="1"/>
</dbReference>
<dbReference type="PANTHER" id="PTHR43335:SF4">
    <property type="entry name" value="ABC TRANSPORTER, ATP-BINDING PROTEIN"/>
    <property type="match status" value="1"/>
</dbReference>
<evidence type="ECO:0000313" key="9">
    <source>
        <dbReference type="EMBL" id="SDQ37809.1"/>
    </source>
</evidence>
<name>A0A1H1ADU5_9ACTN</name>
<keyword evidence="7" id="KW-0472">Membrane</keyword>
<dbReference type="GO" id="GO:0016887">
    <property type="term" value="F:ATP hydrolysis activity"/>
    <property type="evidence" value="ECO:0007669"/>
    <property type="project" value="InterPro"/>
</dbReference>
<dbReference type="InterPro" id="IPR008979">
    <property type="entry name" value="Galactose-bd-like_sf"/>
</dbReference>
<evidence type="ECO:0000256" key="1">
    <source>
        <dbReference type="ARBA" id="ARBA00005417"/>
    </source>
</evidence>
<dbReference type="Pfam" id="PF08530">
    <property type="entry name" value="PepX_C"/>
    <property type="match status" value="1"/>
</dbReference>
<dbReference type="InterPro" id="IPR003593">
    <property type="entry name" value="AAA+_ATPase"/>
</dbReference>
<feature type="domain" description="ABC transporter" evidence="8">
    <location>
        <begin position="658"/>
        <end position="886"/>
    </location>
</feature>
<dbReference type="InterPro" id="IPR029058">
    <property type="entry name" value="AB_hydrolase_fold"/>
</dbReference>
<dbReference type="GO" id="GO:0008239">
    <property type="term" value="F:dipeptidyl-peptidase activity"/>
    <property type="evidence" value="ECO:0007669"/>
    <property type="project" value="InterPro"/>
</dbReference>
<comment type="similarity">
    <text evidence="1">Belongs to the ABC transporter superfamily.</text>
</comment>
<protein>
    <submittedName>
        <fullName evidence="9">ABC-2 type transport system ATP-binding protein</fullName>
    </submittedName>
</protein>
<sequence length="954" mass="100396">MLPSRRHAPSFTLLSVVLIALIVAGVALWSSDDESVRQPSRISVRHAKIDVLDGPQRQQRVQLDLTLFAPSSTPAPSVVLAHGFTGDKTELVGPARRLAARGFTVLTYSSRGFGDSTGKIALNSPDYEVTDARQLLDWMARQPEVATQGEGDPLVGVGGISYGGALSMLLAGNDPRVDAIAPMATYNDLSEAVLPNAASQHPIPASTAAHGAEGAPGVFKHLWARKLFQMATGDPTSASPAPSSTTTSTSAEPPPSAPPGDEPLTCENFVERLCRAYTELASTGRAGESTSRLLAAASPTTVTDNVDVPTLLVQRQDDALFGLEQADANARQITAAGGAVKMLWVDERADRGFSPAVWEQVGDWFSRRLHDPGESRDAEPTSAFSYQLAEETDGGSGTERSTLVSERYPGLEEGSVPRFALPLRGEATEVINPPGGSANSSSAPRNNGSGGQDGSSSGATTSPANTPAPEEDERPAAQTAVFDTRRSEQDVRITGVPQFELSVSSVPEQPGGDTAVLFARLLDVGPDGSRTPLGRSSAAIRVSGLAENGAPSTVDVALSPTVHTLETGHRLRLRLSTTDAAYSSPEAPAVHRVAPAGRNTISLPSVPAEPVEAAAPPYGALIGIGTFTLLITAGAVLAIRFGRSHGQPLDPELTHVPLSVEGIGKSYPRSPDAVRDLSLRVDPGQVVGLLGPNGAGKTTLLRIVLGLSRPEEGCVRVFGRGIAPGAPVLSRVGGLVESPGLLPHLTGLENLRSHWEATGRPLEQARLDEVVRIAALGEFANHKVSTYGPGMRQRVALAQAMLGMPDLLVLDEPMNALDPAHTQRMREVLREYASTGRSVLLSSHLLDEVEKTCTHVVVLREGRRVAGGTTEELIAADSITAFHVDQPDRAARTLEGLEGIGEVEVRSDVVYAELAGHPTAIAVNALVESGVSINRVGPHRKLEDAFLELVGEDR</sequence>
<evidence type="ECO:0000256" key="6">
    <source>
        <dbReference type="SAM" id="MobiDB-lite"/>
    </source>
</evidence>
<dbReference type="Gene3D" id="3.40.50.300">
    <property type="entry name" value="P-loop containing nucleotide triphosphate hydrolases"/>
    <property type="match status" value="1"/>
</dbReference>
<keyword evidence="7" id="KW-0812">Transmembrane</keyword>
<dbReference type="InterPro" id="IPR000383">
    <property type="entry name" value="Xaa-Pro-like_dom"/>
</dbReference>
<feature type="transmembrane region" description="Helical" evidence="7">
    <location>
        <begin position="12"/>
        <end position="31"/>
    </location>
</feature>
<dbReference type="GO" id="GO:0005524">
    <property type="term" value="F:ATP binding"/>
    <property type="evidence" value="ECO:0007669"/>
    <property type="project" value="UniProtKB-KW"/>
</dbReference>
<dbReference type="Pfam" id="PF00005">
    <property type="entry name" value="ABC_tran"/>
    <property type="match status" value="1"/>
</dbReference>
<dbReference type="AlphaFoldDB" id="A0A1H1ADU5"/>
<dbReference type="SUPFAM" id="SSF52540">
    <property type="entry name" value="P-loop containing nucleoside triphosphate hydrolases"/>
    <property type="match status" value="1"/>
</dbReference>
<evidence type="ECO:0000256" key="4">
    <source>
        <dbReference type="ARBA" id="ARBA00022801"/>
    </source>
</evidence>
<evidence type="ECO:0000259" key="8">
    <source>
        <dbReference type="PROSITE" id="PS50893"/>
    </source>
</evidence>
<dbReference type="RefSeq" id="WP_245695669.1">
    <property type="nucleotide sequence ID" value="NZ_FNKO01000001.1"/>
</dbReference>
<dbReference type="Proteomes" id="UP000199301">
    <property type="component" value="Unassembled WGS sequence"/>
</dbReference>
<dbReference type="Gene3D" id="2.60.120.260">
    <property type="entry name" value="Galactose-binding domain-like"/>
    <property type="match status" value="1"/>
</dbReference>
<keyword evidence="2" id="KW-0813">Transport</keyword>
<feature type="compositionally biased region" description="Low complexity" evidence="6">
    <location>
        <begin position="232"/>
        <end position="251"/>
    </location>
</feature>
<feature type="region of interest" description="Disordered" evidence="6">
    <location>
        <begin position="428"/>
        <end position="489"/>
    </location>
</feature>
<keyword evidence="3" id="KW-0547">Nucleotide-binding</keyword>
<dbReference type="PANTHER" id="PTHR43335">
    <property type="entry name" value="ABC TRANSPORTER, ATP-BINDING PROTEIN"/>
    <property type="match status" value="1"/>
</dbReference>
<dbReference type="SUPFAM" id="SSF53474">
    <property type="entry name" value="alpha/beta-Hydrolases"/>
    <property type="match status" value="1"/>
</dbReference>
<feature type="compositionally biased region" description="Low complexity" evidence="6">
    <location>
        <begin position="432"/>
        <end position="447"/>
    </location>
</feature>
<gene>
    <name evidence="9" type="ORF">SAMN04489718_1538</name>
</gene>
<feature type="region of interest" description="Disordered" evidence="6">
    <location>
        <begin position="389"/>
        <end position="410"/>
    </location>
</feature>
<keyword evidence="4" id="KW-0378">Hydrolase</keyword>
<dbReference type="InterPro" id="IPR027417">
    <property type="entry name" value="P-loop_NTPase"/>
</dbReference>
<organism evidence="9 10">
    <name type="scientific">Actinopolyspora saharensis</name>
    <dbReference type="NCBI Taxonomy" id="995062"/>
    <lineage>
        <taxon>Bacteria</taxon>
        <taxon>Bacillati</taxon>
        <taxon>Actinomycetota</taxon>
        <taxon>Actinomycetes</taxon>
        <taxon>Actinopolysporales</taxon>
        <taxon>Actinopolysporaceae</taxon>
        <taxon>Actinopolyspora</taxon>
    </lineage>
</organism>
<dbReference type="PROSITE" id="PS50893">
    <property type="entry name" value="ABC_TRANSPORTER_2"/>
    <property type="match status" value="1"/>
</dbReference>
<dbReference type="Pfam" id="PF02129">
    <property type="entry name" value="Peptidase_S15"/>
    <property type="match status" value="1"/>
</dbReference>
<reference evidence="10" key="1">
    <citation type="submission" date="2016-10" db="EMBL/GenBank/DDBJ databases">
        <authorList>
            <person name="Varghese N."/>
            <person name="Submissions S."/>
        </authorList>
    </citation>
    <scope>NUCLEOTIDE SEQUENCE [LARGE SCALE GENOMIC DNA]</scope>
    <source>
        <strain evidence="10">DSM 45459</strain>
    </source>
</reference>
<evidence type="ECO:0000256" key="7">
    <source>
        <dbReference type="SAM" id="Phobius"/>
    </source>
</evidence>
<keyword evidence="5 9" id="KW-0067">ATP-binding</keyword>
<dbReference type="InterPro" id="IPR013736">
    <property type="entry name" value="Xaa-Pro_dipept_C"/>
</dbReference>
<proteinExistence type="inferred from homology"/>
<dbReference type="SMART" id="SM00382">
    <property type="entry name" value="AAA"/>
    <property type="match status" value="1"/>
</dbReference>
<feature type="compositionally biased region" description="Pro residues" evidence="6">
    <location>
        <begin position="252"/>
        <end position="261"/>
    </location>
</feature>
<dbReference type="InterPro" id="IPR003439">
    <property type="entry name" value="ABC_transporter-like_ATP-bd"/>
</dbReference>
<dbReference type="STRING" id="995062.SAMN04489718_1538"/>
<evidence type="ECO:0000256" key="5">
    <source>
        <dbReference type="ARBA" id="ARBA00022840"/>
    </source>
</evidence>
<dbReference type="Gene3D" id="3.40.50.1820">
    <property type="entry name" value="alpha/beta hydrolase"/>
    <property type="match status" value="2"/>
</dbReference>
<evidence type="ECO:0000256" key="2">
    <source>
        <dbReference type="ARBA" id="ARBA00022448"/>
    </source>
</evidence>
<evidence type="ECO:0000313" key="10">
    <source>
        <dbReference type="Proteomes" id="UP000199301"/>
    </source>
</evidence>
<feature type="region of interest" description="Disordered" evidence="6">
    <location>
        <begin position="232"/>
        <end position="265"/>
    </location>
</feature>